<evidence type="ECO:0000313" key="2">
    <source>
        <dbReference type="EMBL" id="KAK3282486.1"/>
    </source>
</evidence>
<dbReference type="Proteomes" id="UP001190700">
    <property type="component" value="Unassembled WGS sequence"/>
</dbReference>
<proteinExistence type="predicted"/>
<feature type="compositionally biased region" description="Polar residues" evidence="1">
    <location>
        <begin position="84"/>
        <end position="99"/>
    </location>
</feature>
<evidence type="ECO:0000256" key="1">
    <source>
        <dbReference type="SAM" id="MobiDB-lite"/>
    </source>
</evidence>
<feature type="compositionally biased region" description="Gly residues" evidence="1">
    <location>
        <begin position="32"/>
        <end position="47"/>
    </location>
</feature>
<name>A0AAE0GS26_9CHLO</name>
<gene>
    <name evidence="2" type="ORF">CYMTET_9761</name>
</gene>
<protein>
    <submittedName>
        <fullName evidence="2">Uncharacterized protein</fullName>
    </submittedName>
</protein>
<keyword evidence="3" id="KW-1185">Reference proteome</keyword>
<organism evidence="2 3">
    <name type="scientific">Cymbomonas tetramitiformis</name>
    <dbReference type="NCBI Taxonomy" id="36881"/>
    <lineage>
        <taxon>Eukaryota</taxon>
        <taxon>Viridiplantae</taxon>
        <taxon>Chlorophyta</taxon>
        <taxon>Pyramimonadophyceae</taxon>
        <taxon>Pyramimonadales</taxon>
        <taxon>Pyramimonadaceae</taxon>
        <taxon>Cymbomonas</taxon>
    </lineage>
</organism>
<feature type="region of interest" description="Disordered" evidence="1">
    <location>
        <begin position="22"/>
        <end position="119"/>
    </location>
</feature>
<evidence type="ECO:0000313" key="3">
    <source>
        <dbReference type="Proteomes" id="UP001190700"/>
    </source>
</evidence>
<accession>A0AAE0GS26</accession>
<reference evidence="2 3" key="1">
    <citation type="journal article" date="2015" name="Genome Biol. Evol.">
        <title>Comparative Genomics of a Bacterivorous Green Alga Reveals Evolutionary Causalities and Consequences of Phago-Mixotrophic Mode of Nutrition.</title>
        <authorList>
            <person name="Burns J.A."/>
            <person name="Paasch A."/>
            <person name="Narechania A."/>
            <person name="Kim E."/>
        </authorList>
    </citation>
    <scope>NUCLEOTIDE SEQUENCE [LARGE SCALE GENOMIC DNA]</scope>
    <source>
        <strain evidence="2 3">PLY_AMNH</strain>
    </source>
</reference>
<comment type="caution">
    <text evidence="2">The sequence shown here is derived from an EMBL/GenBank/DDBJ whole genome shotgun (WGS) entry which is preliminary data.</text>
</comment>
<dbReference type="EMBL" id="LGRX02003282">
    <property type="protein sequence ID" value="KAK3282486.1"/>
    <property type="molecule type" value="Genomic_DNA"/>
</dbReference>
<dbReference type="AlphaFoldDB" id="A0AAE0GS26"/>
<sequence>MAISTPTRERVMTIEIVIASGKANRGERYECDGGGGGDGGDVAGGGDTRMAENSKSARRSRRVPAGNGWRDATDGGRRRRKQPESQSRQINAMIKTNNLENEEESDRVPCSGGTDMIAG</sequence>